<dbReference type="RefSeq" id="WP_064749067.1">
    <property type="nucleotide sequence ID" value="NZ_JBANDL010000002.1"/>
</dbReference>
<dbReference type="EMBL" id="JBANDL010000002">
    <property type="protein sequence ID" value="MEI2457086.1"/>
    <property type="molecule type" value="Genomic_DNA"/>
</dbReference>
<dbReference type="Proteomes" id="UP001387215">
    <property type="component" value="Unassembled WGS sequence"/>
</dbReference>
<dbReference type="InterPro" id="IPR019231">
    <property type="entry name" value="DUF2170"/>
</dbReference>
<evidence type="ECO:0000313" key="2">
    <source>
        <dbReference type="Proteomes" id="UP001387215"/>
    </source>
</evidence>
<gene>
    <name evidence="1" type="ORF">V2J18_20740</name>
</gene>
<proteinExistence type="predicted"/>
<dbReference type="Pfam" id="PF09938">
    <property type="entry name" value="DUF2170"/>
    <property type="match status" value="1"/>
</dbReference>
<name>A0ABU8D9N1_9GAMM</name>
<protein>
    <submittedName>
        <fullName evidence="1">DUF2170 family protein</fullName>
    </submittedName>
</protein>
<sequence length="210" mass="23532">MEQRRSSAYYQRRHRERLREKGLVKKELWVLPEFADELLAVEKRMRQPRGAMPARARGEGTMSDGKVWTARGLYEALTQTEEFVYGDSQIELIDGAEASLHLVMAEYGDLPLFVAVVGEQIVVEALLWPVAHVRDPAAFNEEVLRTHKAFFPLSTIGIETLADGEAVYMMFGALSAASSLSNVLYEIETLADNVIKATEAYEPQLLLEAA</sequence>
<evidence type="ECO:0000313" key="1">
    <source>
        <dbReference type="EMBL" id="MEI2457086.1"/>
    </source>
</evidence>
<comment type="caution">
    <text evidence="1">The sequence shown here is derived from an EMBL/GenBank/DDBJ whole genome shotgun (WGS) entry which is preliminary data.</text>
</comment>
<accession>A0ABU8D9N1</accession>
<reference evidence="1 2" key="1">
    <citation type="submission" date="2024-02" db="EMBL/GenBank/DDBJ databases">
        <title>Lysobacter Genome Sequencing and Mining.</title>
        <authorList>
            <person name="Bierman J."/>
            <person name="Walker M.C."/>
        </authorList>
    </citation>
    <scope>NUCLEOTIDE SEQUENCE [LARGE SCALE GENOMIC DNA]</scope>
    <source>
        <strain evidence="1 2">PB6250</strain>
    </source>
</reference>
<keyword evidence="2" id="KW-1185">Reference proteome</keyword>
<organism evidence="1 2">
    <name type="scientific">Lysobacter firmicutimachus</name>
    <dbReference type="NCBI Taxonomy" id="1792846"/>
    <lineage>
        <taxon>Bacteria</taxon>
        <taxon>Pseudomonadati</taxon>
        <taxon>Pseudomonadota</taxon>
        <taxon>Gammaproteobacteria</taxon>
        <taxon>Lysobacterales</taxon>
        <taxon>Lysobacteraceae</taxon>
        <taxon>Lysobacter</taxon>
    </lineage>
</organism>